<dbReference type="EMBL" id="VJOM01000026">
    <property type="protein sequence ID" value="TSE30087.1"/>
    <property type="molecule type" value="Genomic_DNA"/>
</dbReference>
<dbReference type="UniPathway" id="UPA00232"/>
<organism evidence="3 4">
    <name type="scientific">Tepidimonas taiwanensis</name>
    <dbReference type="NCBI Taxonomy" id="307486"/>
    <lineage>
        <taxon>Bacteria</taxon>
        <taxon>Pseudomonadati</taxon>
        <taxon>Pseudomonadota</taxon>
        <taxon>Betaproteobacteria</taxon>
        <taxon>Burkholderiales</taxon>
        <taxon>Tepidimonas</taxon>
    </lineage>
</organism>
<protein>
    <recommendedName>
        <fullName evidence="1">Ubiquinone biosynthesis accessory factor UbiT</fullName>
    </recommendedName>
</protein>
<dbReference type="InterPro" id="IPR016830">
    <property type="entry name" value="UbiT"/>
</dbReference>
<evidence type="ECO:0000256" key="1">
    <source>
        <dbReference type="HAMAP-Rule" id="MF_02231"/>
    </source>
</evidence>
<dbReference type="SUPFAM" id="SSF55718">
    <property type="entry name" value="SCP-like"/>
    <property type="match status" value="1"/>
</dbReference>
<comment type="similarity">
    <text evidence="1">Belongs to the UbiT family.</text>
</comment>
<dbReference type="HAMAP" id="MF_02231">
    <property type="entry name" value="UbiT"/>
    <property type="match status" value="1"/>
</dbReference>
<gene>
    <name evidence="1" type="primary">ubiT</name>
    <name evidence="3" type="ORF">Ttaiw_02050</name>
</gene>
<sequence length="161" mass="18063">MRSLDLARTLTLPPWVARLVGRLPMWPPSRLLALVLNQVVRPHLAEDVIPAIDGRTLRVEVYDAGLRLDVVWQQGAFRPAAAGQSCELVIRASAWDFGRLLLRREDPDTLFFARRLCIEGDTELGLHVKNTLDALPADAWLSPALPAPVRQWLARHLLNTP</sequence>
<dbReference type="STRING" id="307486.GCA_000807215_01686"/>
<dbReference type="AlphaFoldDB" id="A0A554X2N1"/>
<dbReference type="GO" id="GO:0006744">
    <property type="term" value="P:ubiquinone biosynthetic process"/>
    <property type="evidence" value="ECO:0007669"/>
    <property type="project" value="UniProtKB-UniRule"/>
</dbReference>
<evidence type="ECO:0000259" key="2">
    <source>
        <dbReference type="Pfam" id="PF02036"/>
    </source>
</evidence>
<name>A0A554X2N1_9BURK</name>
<dbReference type="Proteomes" id="UP000317763">
    <property type="component" value="Unassembled WGS sequence"/>
</dbReference>
<evidence type="ECO:0000313" key="4">
    <source>
        <dbReference type="Proteomes" id="UP000317763"/>
    </source>
</evidence>
<keyword evidence="4" id="KW-1185">Reference proteome</keyword>
<accession>A0A554X2N1</accession>
<dbReference type="RefSeq" id="WP_143898267.1">
    <property type="nucleotide sequence ID" value="NZ_CP083911.1"/>
</dbReference>
<comment type="pathway">
    <text evidence="1">Cofactor biosynthesis; ubiquinone biosynthesis.</text>
</comment>
<comment type="caution">
    <text evidence="3">The sequence shown here is derived from an EMBL/GenBank/DDBJ whole genome shotgun (WGS) entry which is preliminary data.</text>
</comment>
<feature type="domain" description="SCP2" evidence="2">
    <location>
        <begin position="44"/>
        <end position="133"/>
    </location>
</feature>
<dbReference type="InterPro" id="IPR003033">
    <property type="entry name" value="SCP2_sterol-bd_dom"/>
</dbReference>
<keyword evidence="1" id="KW-0831">Ubiquinone biosynthesis</keyword>
<reference evidence="3 4" key="1">
    <citation type="submission" date="2019-07" db="EMBL/GenBank/DDBJ databases">
        <title>Tepidimonas taiwanensis I1-1 draft genome.</title>
        <authorList>
            <person name="Da Costa M.S."/>
            <person name="Froufe H.J.C."/>
            <person name="Egas C."/>
            <person name="Albuquerque L."/>
        </authorList>
    </citation>
    <scope>NUCLEOTIDE SEQUENCE [LARGE SCALE GENOMIC DNA]</scope>
    <source>
        <strain evidence="3 4">I1-1</strain>
    </source>
</reference>
<comment type="function">
    <text evidence="1">Required for O(2)-independent ubiquinone (coenzyme Q) biosynthesis. Likely functions as an accessory factor.</text>
</comment>
<dbReference type="OrthoDB" id="5292463at2"/>
<dbReference type="InterPro" id="IPR036527">
    <property type="entry name" value="SCP2_sterol-bd_dom_sf"/>
</dbReference>
<proteinExistence type="inferred from homology"/>
<evidence type="ECO:0000313" key="3">
    <source>
        <dbReference type="EMBL" id="TSE30087.1"/>
    </source>
</evidence>
<dbReference type="Pfam" id="PF02036">
    <property type="entry name" value="SCP2"/>
    <property type="match status" value="1"/>
</dbReference>